<evidence type="ECO:0000313" key="4">
    <source>
        <dbReference type="EMBL" id="VFT85007.1"/>
    </source>
</evidence>
<evidence type="ECO:0000259" key="2">
    <source>
        <dbReference type="Pfam" id="PF25756"/>
    </source>
</evidence>
<dbReference type="Proteomes" id="UP000332933">
    <property type="component" value="Unassembled WGS sequence"/>
</dbReference>
<dbReference type="EMBL" id="CAADRA010005112">
    <property type="protein sequence ID" value="VFT85007.1"/>
    <property type="molecule type" value="Genomic_DNA"/>
</dbReference>
<dbReference type="GO" id="GO:0005759">
    <property type="term" value="C:mitochondrial matrix"/>
    <property type="evidence" value="ECO:0007669"/>
    <property type="project" value="TreeGrafter"/>
</dbReference>
<dbReference type="Gene3D" id="2.60.120.590">
    <property type="entry name" value="Alpha-ketoglutarate-dependent dioxygenase AlkB-like"/>
    <property type="match status" value="1"/>
</dbReference>
<keyword evidence="5" id="KW-1185">Reference proteome</keyword>
<dbReference type="Pfam" id="PF25756">
    <property type="entry name" value="TPR_INTS8"/>
    <property type="match status" value="1"/>
</dbReference>
<dbReference type="GO" id="GO:0006631">
    <property type="term" value="P:fatty acid metabolic process"/>
    <property type="evidence" value="ECO:0007669"/>
    <property type="project" value="TreeGrafter"/>
</dbReference>
<dbReference type="InterPro" id="IPR037151">
    <property type="entry name" value="AlkB-like_sf"/>
</dbReference>
<reference evidence="4 5" key="1">
    <citation type="submission" date="2019-03" db="EMBL/GenBank/DDBJ databases">
        <authorList>
            <person name="Gaulin E."/>
            <person name="Dumas B."/>
        </authorList>
    </citation>
    <scope>NUCLEOTIDE SEQUENCE [LARGE SCALE GENOMIC DNA]</scope>
    <source>
        <strain evidence="4">CBS 568.67</strain>
    </source>
</reference>
<dbReference type="InterPro" id="IPR057980">
    <property type="entry name" value="TPR_INTS8"/>
</dbReference>
<organism evidence="4 5">
    <name type="scientific">Aphanomyces stellatus</name>
    <dbReference type="NCBI Taxonomy" id="120398"/>
    <lineage>
        <taxon>Eukaryota</taxon>
        <taxon>Sar</taxon>
        <taxon>Stramenopiles</taxon>
        <taxon>Oomycota</taxon>
        <taxon>Saprolegniomycetes</taxon>
        <taxon>Saprolegniales</taxon>
        <taxon>Verrucalvaceae</taxon>
        <taxon>Aphanomyces</taxon>
    </lineage>
</organism>
<dbReference type="InterPro" id="IPR032870">
    <property type="entry name" value="ALKBH7-like"/>
</dbReference>
<dbReference type="AlphaFoldDB" id="A0A485KJE6"/>
<accession>A0A485KJE6</accession>
<feature type="region of interest" description="Disordered" evidence="1">
    <location>
        <begin position="279"/>
        <end position="298"/>
    </location>
</feature>
<proteinExistence type="predicted"/>
<dbReference type="OrthoDB" id="64340at2759"/>
<sequence>MIVRLASRQATRGIANAAENILRSPYSWQESHLVDRSRCVDASLASNDLQVMEDVISEDEERRLADEASALLRRRRYEVNHWDQVIINFKEMETIKWSEEARGILDRVRTLPILPPDLEYFPAVHVIDLAEDGFIKPHVDSIKFSGQVVAGLNLLSPAVMRFQEEHGPSLIDLYLPRRSFYCMCGGVRYRYTHEILPGRQEFQGKPVERTRRISIMIRDVFVAPEHCFEIPIVQWMLEITRKTHVGPHSNMECPGTPRPTADEVQEIIDKRGLVFGLGGSIERNPPPSPKNPARPVPAPDRTYRSVFQQPAIEVQPAYVESDWYDFLFQPAKLVAHTNALREDPTTTPTAHDVLTELLRKAKPVNPTAELTTRDQTLQCLAALVALQLQFTLEDIESIIPTHLQKGLFDGLVQYATDPRVLQLHDVEQISVDDATILRNRWQLRIAVKKMTVCSMTVPNKLPLSDSPKPPPDEVEMLQSITGLAPLPQLLDDLTALLSSSSSTTSRRGINMDMGVYHFHKKQFDAALACFQAISPDHEDKVLTGYIQACLSIVGKPVGGTEEQLTAWWASEKWDSLVAHLEKENAGPVKHAVTLRFRSQLEFQINQRLRALDAAGSVEPAAWRHIQILNAVHAVLTKPASPVWIDTAICTFSRILKRREHVVYLRDHLTHLGKNDSRQLVDLRAAVEHAFPLRDATIEMSPYTECQRRIYEDKPPTGHGGQLEMAQQLLHKGAWAELKDTTWTSPDDHMAFLTLASACGALMDATVNRSAFHVKKVLTLMEAVMKEVVDAKTDDLYFDLPIPVLDACISLAAGLLQRAYALNLCEYRISYDLVPYGDLAILIAFAPNDPNTTMDPVQTMKINQSDLVQLHANCLAALLKRSPRDPRWHCASADVSVNPIVLQKLSSAGDFKQAVRSYLAAAALATNFFADHQFADKIDHGSLVRLSYCLVKLGAHVAAAVLYQSFPPDEMPYGLRILQLSPQQHDASFFQYIWEFSYLEMLVHLHSNTKHKNPGHVEILTQLIQCPELNSSIPIQSKREMEQRILRSYFRELCRLYLVPE</sequence>
<evidence type="ECO:0000313" key="5">
    <source>
        <dbReference type="Proteomes" id="UP000332933"/>
    </source>
</evidence>
<protein>
    <submittedName>
        <fullName evidence="4">Aste57867_8118 protein</fullName>
    </submittedName>
</protein>
<feature type="compositionally biased region" description="Pro residues" evidence="1">
    <location>
        <begin position="284"/>
        <end position="298"/>
    </location>
</feature>
<evidence type="ECO:0000313" key="3">
    <source>
        <dbReference type="EMBL" id="KAF0701416.1"/>
    </source>
</evidence>
<gene>
    <name evidence="4" type="primary">Aste57867_8118</name>
    <name evidence="3" type="ORF">As57867_008088</name>
    <name evidence="4" type="ORF">ASTE57867_8118</name>
</gene>
<dbReference type="SUPFAM" id="SSF51197">
    <property type="entry name" value="Clavaminate synthase-like"/>
    <property type="match status" value="1"/>
</dbReference>
<dbReference type="GO" id="GO:0006974">
    <property type="term" value="P:DNA damage response"/>
    <property type="evidence" value="ECO:0007669"/>
    <property type="project" value="InterPro"/>
</dbReference>
<dbReference type="PANTHER" id="PTHR21052">
    <property type="entry name" value="SPERMATOGENESIS ASSOCIATED 11-RELATED"/>
    <property type="match status" value="1"/>
</dbReference>
<feature type="domain" description="INTS8 TPR repeats" evidence="2">
    <location>
        <begin position="861"/>
        <end position="1056"/>
    </location>
</feature>
<evidence type="ECO:0000256" key="1">
    <source>
        <dbReference type="SAM" id="MobiDB-lite"/>
    </source>
</evidence>
<dbReference type="EMBL" id="VJMH01005091">
    <property type="protein sequence ID" value="KAF0701416.1"/>
    <property type="molecule type" value="Genomic_DNA"/>
</dbReference>
<dbReference type="PANTHER" id="PTHR21052:SF0">
    <property type="entry name" value="ALPHA-KETOGLUTARATE-DEPENDENT DIOXYGENASE ALKB HOMOLOG 7, MITOCHONDRIAL"/>
    <property type="match status" value="1"/>
</dbReference>
<reference evidence="3" key="2">
    <citation type="submission" date="2019-06" db="EMBL/GenBank/DDBJ databases">
        <title>Genomics analysis of Aphanomyces spp. identifies a new class of oomycete effector associated with host adaptation.</title>
        <authorList>
            <person name="Gaulin E."/>
        </authorList>
    </citation>
    <scope>NUCLEOTIDE SEQUENCE</scope>
    <source>
        <strain evidence="3">CBS 578.67</strain>
    </source>
</reference>
<name>A0A485KJE6_9STRA</name>